<dbReference type="InterPro" id="IPR044068">
    <property type="entry name" value="CB"/>
</dbReference>
<protein>
    <submittedName>
        <fullName evidence="8">Integrase</fullName>
    </submittedName>
</protein>
<dbReference type="Pfam" id="PF13356">
    <property type="entry name" value="Arm-DNA-bind_3"/>
    <property type="match status" value="1"/>
</dbReference>
<dbReference type="InterPro" id="IPR050808">
    <property type="entry name" value="Phage_Integrase"/>
</dbReference>
<dbReference type="CDD" id="cd00801">
    <property type="entry name" value="INT_P4_C"/>
    <property type="match status" value="1"/>
</dbReference>
<dbReference type="RefSeq" id="WP_354197152.1">
    <property type="nucleotide sequence ID" value="NZ_JBEPML010000013.1"/>
</dbReference>
<comment type="caution">
    <text evidence="8">The sequence shown here is derived from an EMBL/GenBank/DDBJ whole genome shotgun (WGS) entry which is preliminary data.</text>
</comment>
<dbReference type="InterPro" id="IPR002104">
    <property type="entry name" value="Integrase_catalytic"/>
</dbReference>
<reference evidence="8 9" key="1">
    <citation type="submission" date="2024-06" db="EMBL/GenBank/DDBJ databases">
        <title>Genomic Encyclopedia of Type Strains, Phase IV (KMG-IV): sequencing the most valuable type-strain genomes for metagenomic binning, comparative biology and taxonomic classification.</title>
        <authorList>
            <person name="Goeker M."/>
        </authorList>
    </citation>
    <scope>NUCLEOTIDE SEQUENCE [LARGE SCALE GENOMIC DNA]</scope>
    <source>
        <strain evidence="8 9">DSM 27865</strain>
    </source>
</reference>
<evidence type="ECO:0000313" key="9">
    <source>
        <dbReference type="Proteomes" id="UP001549076"/>
    </source>
</evidence>
<evidence type="ECO:0000256" key="3">
    <source>
        <dbReference type="ARBA" id="ARBA00023125"/>
    </source>
</evidence>
<dbReference type="Proteomes" id="UP001549076">
    <property type="component" value="Unassembled WGS sequence"/>
</dbReference>
<dbReference type="InterPro" id="IPR010998">
    <property type="entry name" value="Integrase_recombinase_N"/>
</dbReference>
<dbReference type="InterPro" id="IPR025166">
    <property type="entry name" value="Integrase_DNA_bind_dom"/>
</dbReference>
<evidence type="ECO:0000256" key="2">
    <source>
        <dbReference type="ARBA" id="ARBA00022908"/>
    </source>
</evidence>
<dbReference type="InterPro" id="IPR011010">
    <property type="entry name" value="DNA_brk_join_enz"/>
</dbReference>
<dbReference type="Gene3D" id="1.10.150.130">
    <property type="match status" value="1"/>
</dbReference>
<dbReference type="EMBL" id="JBEPML010000013">
    <property type="protein sequence ID" value="MET3793327.1"/>
    <property type="molecule type" value="Genomic_DNA"/>
</dbReference>
<dbReference type="Gene3D" id="3.30.160.390">
    <property type="entry name" value="Integrase, DNA-binding domain"/>
    <property type="match status" value="1"/>
</dbReference>
<comment type="similarity">
    <text evidence="1">Belongs to the 'phage' integrase family.</text>
</comment>
<dbReference type="PANTHER" id="PTHR30629">
    <property type="entry name" value="PROPHAGE INTEGRASE"/>
    <property type="match status" value="1"/>
</dbReference>
<keyword evidence="2" id="KW-0229">DNA integration</keyword>
<evidence type="ECO:0000256" key="1">
    <source>
        <dbReference type="ARBA" id="ARBA00008857"/>
    </source>
</evidence>
<organism evidence="8 9">
    <name type="scientific">Aquamicrobium terrae</name>
    <dbReference type="NCBI Taxonomy" id="1324945"/>
    <lineage>
        <taxon>Bacteria</taxon>
        <taxon>Pseudomonadati</taxon>
        <taxon>Pseudomonadota</taxon>
        <taxon>Alphaproteobacteria</taxon>
        <taxon>Hyphomicrobiales</taxon>
        <taxon>Phyllobacteriaceae</taxon>
        <taxon>Aquamicrobium</taxon>
    </lineage>
</organism>
<dbReference type="PROSITE" id="PS51898">
    <property type="entry name" value="TYR_RECOMBINASE"/>
    <property type="match status" value="1"/>
</dbReference>
<dbReference type="Gene3D" id="1.10.443.10">
    <property type="entry name" value="Intergrase catalytic core"/>
    <property type="match status" value="1"/>
</dbReference>
<feature type="domain" description="Tyr recombinase" evidence="6">
    <location>
        <begin position="257"/>
        <end position="427"/>
    </location>
</feature>
<evidence type="ECO:0000259" key="6">
    <source>
        <dbReference type="PROSITE" id="PS51898"/>
    </source>
</evidence>
<accession>A0ABV2N4N8</accession>
<evidence type="ECO:0000313" key="8">
    <source>
        <dbReference type="EMBL" id="MET3793327.1"/>
    </source>
</evidence>
<feature type="domain" description="Core-binding (CB)" evidence="7">
    <location>
        <begin position="120"/>
        <end position="213"/>
    </location>
</feature>
<dbReference type="PROSITE" id="PS51900">
    <property type="entry name" value="CB"/>
    <property type="match status" value="1"/>
</dbReference>
<evidence type="ECO:0000259" key="7">
    <source>
        <dbReference type="PROSITE" id="PS51900"/>
    </source>
</evidence>
<dbReference type="InterPro" id="IPR038488">
    <property type="entry name" value="Integrase_DNA-bd_sf"/>
</dbReference>
<gene>
    <name evidence="8" type="ORF">ABID37_003551</name>
</gene>
<keyword evidence="3 5" id="KW-0238">DNA-binding</keyword>
<evidence type="ECO:0000256" key="4">
    <source>
        <dbReference type="ARBA" id="ARBA00023172"/>
    </source>
</evidence>
<keyword evidence="4" id="KW-0233">DNA recombination</keyword>
<dbReference type="SUPFAM" id="SSF56349">
    <property type="entry name" value="DNA breaking-rejoining enzymes"/>
    <property type="match status" value="1"/>
</dbReference>
<dbReference type="Pfam" id="PF22022">
    <property type="entry name" value="Phage_int_M"/>
    <property type="match status" value="1"/>
</dbReference>
<keyword evidence="9" id="KW-1185">Reference proteome</keyword>
<name>A0ABV2N4N8_9HYPH</name>
<dbReference type="InterPro" id="IPR013762">
    <property type="entry name" value="Integrase-like_cat_sf"/>
</dbReference>
<proteinExistence type="inferred from homology"/>
<sequence>MVGHDTPTNRKGRSAMATKIDSLNKELRARIRAGKPNLWSHGNGLCFALAKTGRADWCFRFTVGGKRRVMTLQSHSDPISDADYKKLELRAIELRDLVKSGVDPLAQRKVNGAAPTSGGETFREVAEAYIATQRGGWKNGKHADQWQSTLKEFVFPHIGNMRPHEIGIEDVLRVLQQSHRKRNSKKALPLWESVPETASRVRMRIEKIISAAKSKGVGSADRDIRALWSGHINPAKWSDGLEHWLVKDKTASDHFAAIPYRDVPEIVQELLGKRDFSSRALAFTILTAVRTNECLKAEWSEIDLENAVWTIPAERMKAGRQHRVPLSSAAVELLRKQPRFQGNKYVFPGAKRGKPLSNMSMLQVIRGMKGHGWTVHGFRSSFRDWITDTTLHSSEIAEASLAHAIGDKTEAAYRRGEAFERRAILMQHWCDYLTMKEKEYENKWKQYIAVINIDMAA</sequence>
<dbReference type="PANTHER" id="PTHR30629:SF2">
    <property type="entry name" value="PROPHAGE INTEGRASE INTS-RELATED"/>
    <property type="match status" value="1"/>
</dbReference>
<dbReference type="Pfam" id="PF00589">
    <property type="entry name" value="Phage_integrase"/>
    <property type="match status" value="1"/>
</dbReference>
<dbReference type="InterPro" id="IPR053876">
    <property type="entry name" value="Phage_int_M"/>
</dbReference>
<evidence type="ECO:0000256" key="5">
    <source>
        <dbReference type="PROSITE-ProRule" id="PRU01248"/>
    </source>
</evidence>